<reference evidence="1" key="1">
    <citation type="submission" date="2019-11" db="EMBL/GenBank/DDBJ databases">
        <title>Genomic insights into an expanded diversity of filamentous marine cyanobacteria reveals the extraordinary biosynthetic potential of Moorea and Okeania.</title>
        <authorList>
            <person name="Ferreira Leao T."/>
            <person name="Wang M."/>
            <person name="Moss N."/>
            <person name="Da Silva R."/>
            <person name="Sanders J."/>
            <person name="Nurk S."/>
            <person name="Gurevich A."/>
            <person name="Humphrey G."/>
            <person name="Reher R."/>
            <person name="Zhu Q."/>
            <person name="Belda-Ferre P."/>
            <person name="Glukhov E."/>
            <person name="Rex R."/>
            <person name="Dorrestein P.C."/>
            <person name="Knight R."/>
            <person name="Pevzner P."/>
            <person name="Gerwick W.H."/>
            <person name="Gerwick L."/>
        </authorList>
    </citation>
    <scope>NUCLEOTIDE SEQUENCE</scope>
    <source>
        <strain evidence="1">SIO1C4</strain>
    </source>
</reference>
<gene>
    <name evidence="1" type="ORF">F6J89_04160</name>
</gene>
<accession>A0A6B3N183</accession>
<name>A0A6B3N183_9CYAN</name>
<dbReference type="AlphaFoldDB" id="A0A6B3N183"/>
<comment type="caution">
    <text evidence="1">The sequence shown here is derived from an EMBL/GenBank/DDBJ whole genome shotgun (WGS) entry which is preliminary data.</text>
</comment>
<sequence length="128" mass="14353">MALEEIKKLGQDPLKELDEAPYSILARHEKLEGCVRVFGPAKVCYEKVGNEFNVCLLLEVVEVACGSINLSKPCIELKGNILLAKARLDICIEGNCLTCEGEVCIRAFPWEDWKCYPIEKFNLICFGV</sequence>
<proteinExistence type="predicted"/>
<evidence type="ECO:0000313" key="1">
    <source>
        <dbReference type="EMBL" id="NER26829.1"/>
    </source>
</evidence>
<organism evidence="1">
    <name type="scientific">Symploca sp. SIO1C4</name>
    <dbReference type="NCBI Taxonomy" id="2607765"/>
    <lineage>
        <taxon>Bacteria</taxon>
        <taxon>Bacillati</taxon>
        <taxon>Cyanobacteriota</taxon>
        <taxon>Cyanophyceae</taxon>
        <taxon>Coleofasciculales</taxon>
        <taxon>Coleofasciculaceae</taxon>
        <taxon>Symploca</taxon>
    </lineage>
</organism>
<dbReference type="EMBL" id="JAAHFQ010000052">
    <property type="protein sequence ID" value="NER26829.1"/>
    <property type="molecule type" value="Genomic_DNA"/>
</dbReference>
<protein>
    <submittedName>
        <fullName evidence="1">Uncharacterized protein</fullName>
    </submittedName>
</protein>